<dbReference type="InterPro" id="IPR046336">
    <property type="entry name" value="Lon_prtase_N_sf"/>
</dbReference>
<dbReference type="GO" id="GO:0004252">
    <property type="term" value="F:serine-type endopeptidase activity"/>
    <property type="evidence" value="ECO:0007669"/>
    <property type="project" value="UniProtKB-UniRule"/>
</dbReference>
<dbReference type="InterPro" id="IPR003959">
    <property type="entry name" value="ATPase_AAA_core"/>
</dbReference>
<dbReference type="Gene3D" id="1.20.58.1480">
    <property type="match status" value="1"/>
</dbReference>
<dbReference type="GO" id="GO:0043565">
    <property type="term" value="F:sequence-specific DNA binding"/>
    <property type="evidence" value="ECO:0007669"/>
    <property type="project" value="UniProtKB-UniRule"/>
</dbReference>
<evidence type="ECO:0000256" key="13">
    <source>
        <dbReference type="PROSITE-ProRule" id="PRU01122"/>
    </source>
</evidence>
<comment type="subunit">
    <text evidence="9 10">Homohexamer. Organized in a ring with a central cavity.</text>
</comment>
<keyword evidence="4 9" id="KW-0547">Nucleotide-binding</keyword>
<keyword evidence="5 9" id="KW-0378">Hydrolase</keyword>
<feature type="domain" description="Lon N-terminal" evidence="17">
    <location>
        <begin position="63"/>
        <end position="260"/>
    </location>
</feature>
<dbReference type="KEGG" id="saqi:AXG55_06650"/>
<evidence type="ECO:0000256" key="15">
    <source>
        <dbReference type="SAM" id="MobiDB-lite"/>
    </source>
</evidence>
<dbReference type="GO" id="GO:0005524">
    <property type="term" value="F:ATP binding"/>
    <property type="evidence" value="ECO:0007669"/>
    <property type="project" value="UniProtKB-UniRule"/>
</dbReference>
<feature type="binding site" evidence="9 12">
    <location>
        <begin position="417"/>
        <end position="424"/>
    </location>
    <ligand>
        <name>ATP</name>
        <dbReference type="ChEBI" id="CHEBI:30616"/>
    </ligand>
</feature>
<dbReference type="InterPro" id="IPR003111">
    <property type="entry name" value="Lon_prtase_N"/>
</dbReference>
<dbReference type="FunFam" id="3.40.50.300:FF:000382">
    <property type="entry name" value="Lon protease homolog 2, peroxisomal"/>
    <property type="match status" value="1"/>
</dbReference>
<dbReference type="Gene3D" id="3.40.50.300">
    <property type="entry name" value="P-loop containing nucleotide triphosphate hydrolases"/>
    <property type="match status" value="1"/>
</dbReference>
<accession>A0A1L4D072</accession>
<dbReference type="SMART" id="SM00382">
    <property type="entry name" value="AAA"/>
    <property type="match status" value="1"/>
</dbReference>
<dbReference type="Gene3D" id="1.10.8.60">
    <property type="match status" value="1"/>
</dbReference>
<dbReference type="EC" id="3.4.21.53" evidence="9 10"/>
<evidence type="ECO:0000256" key="8">
    <source>
        <dbReference type="ARBA" id="ARBA00023016"/>
    </source>
</evidence>
<keyword evidence="14" id="KW-0175">Coiled coil</keyword>
<comment type="induction">
    <text evidence="9">By heat shock.</text>
</comment>
<dbReference type="Proteomes" id="UP000184731">
    <property type="component" value="Chromosome"/>
</dbReference>
<feature type="active site" evidence="9 11">
    <location>
        <position position="806"/>
    </location>
</feature>
<evidence type="ECO:0000256" key="10">
    <source>
        <dbReference type="PIRNR" id="PIRNR001174"/>
    </source>
</evidence>
<evidence type="ECO:0000256" key="9">
    <source>
        <dbReference type="HAMAP-Rule" id="MF_01973"/>
    </source>
</evidence>
<dbReference type="GO" id="GO:0005737">
    <property type="term" value="C:cytoplasm"/>
    <property type="evidence" value="ECO:0007669"/>
    <property type="project" value="UniProtKB-SubCell"/>
</dbReference>
<keyword evidence="7 9" id="KW-0067">ATP-binding</keyword>
<comment type="function">
    <text evidence="9">ATP-dependent serine protease that mediates the selective degradation of mutant and abnormal proteins as well as certain short-lived regulatory proteins. Required for cellular homeostasis and for survival from DNA damage and developmental changes induced by stress. Degrades polypeptides processively to yield small peptide fragments that are 5 to 10 amino acids long. Binds to DNA in a double-stranded, site-specific manner.</text>
</comment>
<evidence type="ECO:0000313" key="18">
    <source>
        <dbReference type="EMBL" id="APJ03601.1"/>
    </source>
</evidence>
<dbReference type="InterPro" id="IPR027417">
    <property type="entry name" value="P-loop_NTPase"/>
</dbReference>
<dbReference type="InterPro" id="IPR014721">
    <property type="entry name" value="Ribsml_uS5_D2-typ_fold_subgr"/>
</dbReference>
<dbReference type="GO" id="GO:0016887">
    <property type="term" value="F:ATP hydrolysis activity"/>
    <property type="evidence" value="ECO:0007669"/>
    <property type="project" value="UniProtKB-UniRule"/>
</dbReference>
<evidence type="ECO:0000259" key="17">
    <source>
        <dbReference type="PROSITE" id="PS51787"/>
    </source>
</evidence>
<evidence type="ECO:0000256" key="2">
    <source>
        <dbReference type="ARBA" id="ARBA00022490"/>
    </source>
</evidence>
<dbReference type="EMBL" id="CP017834">
    <property type="protein sequence ID" value="APJ03601.1"/>
    <property type="molecule type" value="Genomic_DNA"/>
</dbReference>
<dbReference type="InterPro" id="IPR027543">
    <property type="entry name" value="Lon_bac"/>
</dbReference>
<dbReference type="InterPro" id="IPR003593">
    <property type="entry name" value="AAA+_ATPase"/>
</dbReference>
<comment type="catalytic activity">
    <reaction evidence="9 10 13">
        <text>Hydrolysis of proteins in presence of ATP.</text>
        <dbReference type="EC" id="3.4.21.53"/>
    </reaction>
</comment>
<evidence type="ECO:0000256" key="12">
    <source>
        <dbReference type="PIRSR" id="PIRSR001174-2"/>
    </source>
</evidence>
<reference evidence="18 19" key="1">
    <citation type="submission" date="2016-10" db="EMBL/GenBank/DDBJ databases">
        <title>Silvanigrella aquatica sp. nov., isolated from a freshwater lake located in the Black Forest, Germany, description of Silvanigrellaceae fam. nov., Silvanigrellales ord. nov., reclassification of the order Bdellovibrionales in the class Oligoflexia, reclassification of the families Bacteriovoracaceae and Halobacteriovoraceae in the new order Bacteriovoracales ord. nov., and reclassification of the family Pseudobacteriovoracaceae in the order Oligoflexiales.</title>
        <authorList>
            <person name="Hahn M.W."/>
            <person name="Schmidt J."/>
            <person name="Koll U."/>
            <person name="Rohde M."/>
            <person name="Verbag S."/>
            <person name="Pitt A."/>
            <person name="Nakai R."/>
            <person name="Naganuma T."/>
            <person name="Lang E."/>
        </authorList>
    </citation>
    <scope>NUCLEOTIDE SEQUENCE [LARGE SCALE GENOMIC DNA]</scope>
    <source>
        <strain evidence="18 19">MWH-Nonnen-W8red</strain>
    </source>
</reference>
<feature type="compositionally biased region" description="Acidic residues" evidence="15">
    <location>
        <begin position="16"/>
        <end position="29"/>
    </location>
</feature>
<evidence type="ECO:0000256" key="3">
    <source>
        <dbReference type="ARBA" id="ARBA00022670"/>
    </source>
</evidence>
<dbReference type="Gene3D" id="2.30.130.40">
    <property type="entry name" value="LON domain-like"/>
    <property type="match status" value="1"/>
</dbReference>
<dbReference type="Pfam" id="PF00004">
    <property type="entry name" value="AAA"/>
    <property type="match status" value="1"/>
</dbReference>
<feature type="coiled-coil region" evidence="14">
    <location>
        <begin position="153"/>
        <end position="180"/>
    </location>
</feature>
<dbReference type="SUPFAM" id="SSF88697">
    <property type="entry name" value="PUA domain-like"/>
    <property type="match status" value="1"/>
</dbReference>
<gene>
    <name evidence="9" type="primary">lon</name>
    <name evidence="18" type="ORF">AXG55_06650</name>
</gene>
<feature type="region of interest" description="Disordered" evidence="15">
    <location>
        <begin position="1"/>
        <end position="29"/>
    </location>
</feature>
<keyword evidence="2 9" id="KW-0963">Cytoplasm</keyword>
<dbReference type="AlphaFoldDB" id="A0A1L4D072"/>
<keyword evidence="3 9" id="KW-0645">Protease</keyword>
<dbReference type="InterPro" id="IPR008269">
    <property type="entry name" value="Lon_proteolytic"/>
</dbReference>
<dbReference type="NCBIfam" id="TIGR00763">
    <property type="entry name" value="lon"/>
    <property type="match status" value="1"/>
</dbReference>
<proteinExistence type="evidence at transcript level"/>
<dbReference type="HAMAP" id="MF_01973">
    <property type="entry name" value="lon_bact"/>
    <property type="match status" value="1"/>
</dbReference>
<dbReference type="SUPFAM" id="SSF52540">
    <property type="entry name" value="P-loop containing nucleoside triphosphate hydrolases"/>
    <property type="match status" value="1"/>
</dbReference>
<evidence type="ECO:0000256" key="11">
    <source>
        <dbReference type="PIRSR" id="PIRSR001174-1"/>
    </source>
</evidence>
<feature type="active site" evidence="9 11">
    <location>
        <position position="763"/>
    </location>
</feature>
<comment type="similarity">
    <text evidence="9 10 13">Belongs to the peptidase S16 family.</text>
</comment>
<keyword evidence="19" id="KW-1185">Reference proteome</keyword>
<evidence type="ECO:0000259" key="16">
    <source>
        <dbReference type="PROSITE" id="PS51786"/>
    </source>
</evidence>
<dbReference type="Gene3D" id="3.30.230.10">
    <property type="match status" value="1"/>
</dbReference>
<organism evidence="18 19">
    <name type="scientific">Silvanigrella aquatica</name>
    <dbReference type="NCBI Taxonomy" id="1915309"/>
    <lineage>
        <taxon>Bacteria</taxon>
        <taxon>Pseudomonadati</taxon>
        <taxon>Bdellovibrionota</taxon>
        <taxon>Oligoflexia</taxon>
        <taxon>Silvanigrellales</taxon>
        <taxon>Silvanigrellaceae</taxon>
        <taxon>Silvanigrella</taxon>
    </lineage>
</organism>
<comment type="subcellular location">
    <subcellularLocation>
        <location evidence="1 9 10">Cytoplasm</location>
    </subcellularLocation>
</comment>
<dbReference type="PRINTS" id="PR00830">
    <property type="entry name" value="ENDOLAPTASE"/>
</dbReference>
<keyword evidence="6 9" id="KW-0720">Serine protease</keyword>
<dbReference type="InterPro" id="IPR015947">
    <property type="entry name" value="PUA-like_sf"/>
</dbReference>
<dbReference type="RefSeq" id="WP_148697340.1">
    <property type="nucleotide sequence ID" value="NZ_CP017834.1"/>
</dbReference>
<evidence type="ECO:0000256" key="7">
    <source>
        <dbReference type="ARBA" id="ARBA00022840"/>
    </source>
</evidence>
<evidence type="ECO:0000256" key="4">
    <source>
        <dbReference type="ARBA" id="ARBA00022741"/>
    </source>
</evidence>
<dbReference type="PANTHER" id="PTHR10046">
    <property type="entry name" value="ATP DEPENDENT LON PROTEASE FAMILY MEMBER"/>
    <property type="match status" value="1"/>
</dbReference>
<dbReference type="Pfam" id="PF02190">
    <property type="entry name" value="LON_substr_bdg"/>
    <property type="match status" value="1"/>
</dbReference>
<evidence type="ECO:0000256" key="1">
    <source>
        <dbReference type="ARBA" id="ARBA00004496"/>
    </source>
</evidence>
<dbReference type="STRING" id="1915309.AXG55_06650"/>
<dbReference type="Pfam" id="PF05362">
    <property type="entry name" value="Lon_C"/>
    <property type="match status" value="1"/>
</dbReference>
<evidence type="ECO:0000313" key="19">
    <source>
        <dbReference type="Proteomes" id="UP000184731"/>
    </source>
</evidence>
<dbReference type="Gene3D" id="1.20.5.5270">
    <property type="match status" value="1"/>
</dbReference>
<feature type="domain" description="Lon proteolytic" evidence="16">
    <location>
        <begin position="675"/>
        <end position="857"/>
    </location>
</feature>
<dbReference type="InterPro" id="IPR020568">
    <property type="entry name" value="Ribosomal_Su5_D2-typ_SF"/>
</dbReference>
<dbReference type="GO" id="GO:0034605">
    <property type="term" value="P:cellular response to heat"/>
    <property type="evidence" value="ECO:0007669"/>
    <property type="project" value="UniProtKB-UniRule"/>
</dbReference>
<dbReference type="OrthoDB" id="9803599at2"/>
<dbReference type="SMART" id="SM00464">
    <property type="entry name" value="LON"/>
    <property type="match status" value="1"/>
</dbReference>
<dbReference type="GO" id="GO:0006515">
    <property type="term" value="P:protein quality control for misfolded or incompletely synthesized proteins"/>
    <property type="evidence" value="ECO:0007669"/>
    <property type="project" value="UniProtKB-UniRule"/>
</dbReference>
<dbReference type="CDD" id="cd19500">
    <property type="entry name" value="RecA-like_Lon"/>
    <property type="match status" value="1"/>
</dbReference>
<dbReference type="PIRSF" id="PIRSF001174">
    <property type="entry name" value="Lon_proteas"/>
    <property type="match status" value="1"/>
</dbReference>
<dbReference type="SUPFAM" id="SSF54211">
    <property type="entry name" value="Ribosomal protein S5 domain 2-like"/>
    <property type="match status" value="1"/>
</dbReference>
<name>A0A1L4D072_9BACT</name>
<protein>
    <recommendedName>
        <fullName evidence="9 10">Lon protease</fullName>
        <ecNumber evidence="9 10">3.4.21.53</ecNumber>
    </recommendedName>
    <alternativeName>
        <fullName evidence="9">ATP-dependent protease La</fullName>
    </alternativeName>
</protein>
<dbReference type="PROSITE" id="PS51786">
    <property type="entry name" value="LON_PROTEOLYTIC"/>
    <property type="match status" value="1"/>
</dbReference>
<dbReference type="PROSITE" id="PS51787">
    <property type="entry name" value="LON_N"/>
    <property type="match status" value="1"/>
</dbReference>
<dbReference type="InterPro" id="IPR004815">
    <property type="entry name" value="Lon_bac/euk-typ"/>
</dbReference>
<dbReference type="GO" id="GO:0004176">
    <property type="term" value="F:ATP-dependent peptidase activity"/>
    <property type="evidence" value="ECO:0007669"/>
    <property type="project" value="UniProtKB-UniRule"/>
</dbReference>
<sequence length="884" mass="97961">MEDKKNNKLSKMNNENIEEQSDSLSEDTEQLPVVVDKKIRVIAKKPKENVNKAENEKQAPRILKIVPVKNIVLFPHNVLPFAAGKEWTTEAVDRAVRIGGKIGILAQKNSDAESPLPEDLYEIGTEAKILKIMRFPDGSGGAVVQGVRRFRILNYVNAEAEHLSAEVEFLENETLEQETRLEVVALGKAMKQLVQKAISLSPNIPSEANLFIENVQDAAYLADLIVPYLSMDFQVKQSLLETDDLELRLRQIHASLTKEIEVLEISNKINSDVKSEMGKQQRKYFLKEQLRLLQKELGEIDGKPQGSPASEPSDFHERIANSKMSDEVREIAVREVERMGMMMPGSPEYMVSHNYVTWLLDIPWQIFTENEINLKEAQSVLDKDHYGLAKVKKRILEFLAVCALKNALKGPILLFVGPPGVGKTSLGKSIAKALGRKFMRIALGGVRDESEIRGHRRTYIGSMPGKIADALKKSGSMNPVILLDEIDKLAADGRGDPASALLEVLDPEQNHTFTDHFLNVPLDLSKVFFIATANNLATIPSPLRDRMEIVDLSSYTLEEKEHIAFDHLLPQVIDDHGMSNLVDLKIQPETMRRIIQLYTREAGVRQLKRELAGIVRGLARECVEAGMKQQETESEQNQTDEIKVEIKPLIKEINIETVKKLIGNFPFNDKKRPEILPIGVATGLAWTPNGGDVLYIETAASSPGTGKFGLTGQLGDVMKESVQTAFAYIRSHAESCGVNAKSVGKKDLHVHFPEGAVKKDGPSAGVATFLGIVSQFTGKPIASDLAMTGEISLRGDVLPVGGIKEKLLAAHRYGIKQVLIPHENEHDLDEIPQEVLKEMRVVPVSNLNEVLKIAFGKSKKSAEKVLASKIASHKKSGRSLNARS</sequence>
<dbReference type="InterPro" id="IPR027065">
    <property type="entry name" value="Lon_Prtase"/>
</dbReference>
<dbReference type="Pfam" id="PF22667">
    <property type="entry name" value="Lon_lid"/>
    <property type="match status" value="1"/>
</dbReference>
<keyword evidence="8 9" id="KW-0346">Stress response</keyword>
<evidence type="ECO:0000256" key="6">
    <source>
        <dbReference type="ARBA" id="ARBA00022825"/>
    </source>
</evidence>
<dbReference type="InterPro" id="IPR054594">
    <property type="entry name" value="Lon_lid"/>
</dbReference>
<evidence type="ECO:0000256" key="14">
    <source>
        <dbReference type="SAM" id="Coils"/>
    </source>
</evidence>
<evidence type="ECO:0000256" key="5">
    <source>
        <dbReference type="ARBA" id="ARBA00022801"/>
    </source>
</evidence>